<accession>A0AAW0MXS9</accession>
<dbReference type="PANTHER" id="PTHR45614:SF30">
    <property type="entry name" value="MYB-RELATED PROTEIN B"/>
    <property type="match status" value="1"/>
</dbReference>
<feature type="compositionally biased region" description="Polar residues" evidence="4">
    <location>
        <begin position="594"/>
        <end position="611"/>
    </location>
</feature>
<feature type="domain" description="HTH myb-type" evidence="6">
    <location>
        <begin position="59"/>
        <end position="110"/>
    </location>
</feature>
<evidence type="ECO:0000256" key="2">
    <source>
        <dbReference type="ARBA" id="ARBA00023163"/>
    </source>
</evidence>
<keyword evidence="3" id="KW-0539">Nucleus</keyword>
<keyword evidence="8" id="KW-1185">Reference proteome</keyword>
<dbReference type="Proteomes" id="UP001460270">
    <property type="component" value="Unassembled WGS sequence"/>
</dbReference>
<dbReference type="GO" id="GO:0045944">
    <property type="term" value="P:positive regulation of transcription by RNA polymerase II"/>
    <property type="evidence" value="ECO:0007669"/>
    <property type="project" value="TreeGrafter"/>
</dbReference>
<dbReference type="GO" id="GO:0000978">
    <property type="term" value="F:RNA polymerase II cis-regulatory region sequence-specific DNA binding"/>
    <property type="evidence" value="ECO:0007669"/>
    <property type="project" value="TreeGrafter"/>
</dbReference>
<dbReference type="FunFam" id="1.10.10.60:FF:000016">
    <property type="entry name" value="Transcriptional activator Myb isoform A"/>
    <property type="match status" value="1"/>
</dbReference>
<dbReference type="InterPro" id="IPR012337">
    <property type="entry name" value="RNaseH-like_sf"/>
</dbReference>
<dbReference type="SUPFAM" id="SSF53098">
    <property type="entry name" value="Ribonuclease H-like"/>
    <property type="match status" value="1"/>
</dbReference>
<dbReference type="SUPFAM" id="SSF46689">
    <property type="entry name" value="Homeodomain-like"/>
    <property type="match status" value="2"/>
</dbReference>
<keyword evidence="1" id="KW-0805">Transcription regulation</keyword>
<dbReference type="PANTHER" id="PTHR45614">
    <property type="entry name" value="MYB PROTEIN-RELATED"/>
    <property type="match status" value="1"/>
</dbReference>
<dbReference type="InterPro" id="IPR008906">
    <property type="entry name" value="HATC_C_dom"/>
</dbReference>
<feature type="domain" description="Myb-like" evidence="5">
    <location>
        <begin position="107"/>
        <end position="142"/>
    </location>
</feature>
<keyword evidence="2" id="KW-0804">Transcription</keyword>
<dbReference type="Gene3D" id="1.10.10.60">
    <property type="entry name" value="Homeodomain-like"/>
    <property type="match status" value="3"/>
</dbReference>
<protein>
    <submittedName>
        <fullName evidence="7">Uncharacterized protein</fullName>
    </submittedName>
</protein>
<feature type="domain" description="Myb-like" evidence="5">
    <location>
        <begin position="143"/>
        <end position="193"/>
    </location>
</feature>
<dbReference type="PROSITE" id="PS50090">
    <property type="entry name" value="MYB_LIKE"/>
    <property type="match status" value="3"/>
</dbReference>
<dbReference type="CDD" id="cd00167">
    <property type="entry name" value="SANT"/>
    <property type="match status" value="2"/>
</dbReference>
<dbReference type="GO" id="GO:0046983">
    <property type="term" value="F:protein dimerization activity"/>
    <property type="evidence" value="ECO:0007669"/>
    <property type="project" value="InterPro"/>
</dbReference>
<evidence type="ECO:0000313" key="8">
    <source>
        <dbReference type="Proteomes" id="UP001460270"/>
    </source>
</evidence>
<feature type="region of interest" description="Disordered" evidence="4">
    <location>
        <begin position="594"/>
        <end position="654"/>
    </location>
</feature>
<evidence type="ECO:0000259" key="6">
    <source>
        <dbReference type="PROSITE" id="PS51294"/>
    </source>
</evidence>
<evidence type="ECO:0000256" key="1">
    <source>
        <dbReference type="ARBA" id="ARBA00023015"/>
    </source>
</evidence>
<dbReference type="PROSITE" id="PS51294">
    <property type="entry name" value="HTH_MYB"/>
    <property type="match status" value="3"/>
</dbReference>
<reference evidence="8" key="1">
    <citation type="submission" date="2024-04" db="EMBL/GenBank/DDBJ databases">
        <title>Salinicola lusitanus LLJ914,a marine bacterium isolated from the Okinawa Trough.</title>
        <authorList>
            <person name="Li J."/>
        </authorList>
    </citation>
    <scope>NUCLEOTIDE SEQUENCE [LARGE SCALE GENOMIC DNA]</scope>
</reference>
<dbReference type="GO" id="GO:0000278">
    <property type="term" value="P:mitotic cell cycle"/>
    <property type="evidence" value="ECO:0007669"/>
    <property type="project" value="TreeGrafter"/>
</dbReference>
<feature type="domain" description="HTH myb-type" evidence="6">
    <location>
        <begin position="112"/>
        <end position="144"/>
    </location>
</feature>
<dbReference type="GO" id="GO:0000981">
    <property type="term" value="F:DNA-binding transcription factor activity, RNA polymerase II-specific"/>
    <property type="evidence" value="ECO:0007669"/>
    <property type="project" value="TreeGrafter"/>
</dbReference>
<name>A0AAW0MXS9_9GOBI</name>
<evidence type="ECO:0000259" key="5">
    <source>
        <dbReference type="PROSITE" id="PS50090"/>
    </source>
</evidence>
<feature type="compositionally biased region" description="Basic and acidic residues" evidence="4">
    <location>
        <begin position="1"/>
        <end position="10"/>
    </location>
</feature>
<dbReference type="InterPro" id="IPR009057">
    <property type="entry name" value="Homeodomain-like_sf"/>
</dbReference>
<dbReference type="InterPro" id="IPR017930">
    <property type="entry name" value="Myb_dom"/>
</dbReference>
<feature type="domain" description="HTH myb-type" evidence="6">
    <location>
        <begin position="145"/>
        <end position="197"/>
    </location>
</feature>
<comment type="caution">
    <text evidence="7">The sequence shown here is derived from an EMBL/GenBank/DDBJ whole genome shotgun (WGS) entry which is preliminary data.</text>
</comment>
<evidence type="ECO:0000313" key="7">
    <source>
        <dbReference type="EMBL" id="KAK7883922.1"/>
    </source>
</evidence>
<dbReference type="AlphaFoldDB" id="A0AAW0MXS9"/>
<feature type="region of interest" description="Disordered" evidence="4">
    <location>
        <begin position="41"/>
        <end position="64"/>
    </location>
</feature>
<dbReference type="Pfam" id="PF00249">
    <property type="entry name" value="Myb_DNA-binding"/>
    <property type="match status" value="3"/>
</dbReference>
<feature type="compositionally biased region" description="Basic and acidic residues" evidence="4">
    <location>
        <begin position="49"/>
        <end position="64"/>
    </location>
</feature>
<dbReference type="GO" id="GO:0005634">
    <property type="term" value="C:nucleus"/>
    <property type="evidence" value="ECO:0007669"/>
    <property type="project" value="TreeGrafter"/>
</dbReference>
<evidence type="ECO:0000256" key="3">
    <source>
        <dbReference type="ARBA" id="ARBA00023242"/>
    </source>
</evidence>
<feature type="domain" description="Myb-like" evidence="5">
    <location>
        <begin position="55"/>
        <end position="106"/>
    </location>
</feature>
<dbReference type="SMART" id="SM00717">
    <property type="entry name" value="SANT"/>
    <property type="match status" value="3"/>
</dbReference>
<feature type="region of interest" description="Disordered" evidence="4">
    <location>
        <begin position="1"/>
        <end position="20"/>
    </location>
</feature>
<dbReference type="InterPro" id="IPR001005">
    <property type="entry name" value="SANT/Myb"/>
</dbReference>
<evidence type="ECO:0000256" key="4">
    <source>
        <dbReference type="SAM" id="MobiDB-lite"/>
    </source>
</evidence>
<organism evidence="7 8">
    <name type="scientific">Mugilogobius chulae</name>
    <name type="common">yellowstripe goby</name>
    <dbReference type="NCBI Taxonomy" id="88201"/>
    <lineage>
        <taxon>Eukaryota</taxon>
        <taxon>Metazoa</taxon>
        <taxon>Chordata</taxon>
        <taxon>Craniata</taxon>
        <taxon>Vertebrata</taxon>
        <taxon>Euteleostomi</taxon>
        <taxon>Actinopterygii</taxon>
        <taxon>Neopterygii</taxon>
        <taxon>Teleostei</taxon>
        <taxon>Neoteleostei</taxon>
        <taxon>Acanthomorphata</taxon>
        <taxon>Gobiaria</taxon>
        <taxon>Gobiiformes</taxon>
        <taxon>Gobioidei</taxon>
        <taxon>Gobiidae</taxon>
        <taxon>Gobionellinae</taxon>
        <taxon>Mugilogobius</taxon>
    </lineage>
</organism>
<sequence>MWSRRGDKLQGGRRRRMLRRELPRLDPAVFQEQIHRIYSSMEQDGENNVAHESDSDSDKKIKWSPEEDENLKSLVKTLGKKDWKAVSSCLPGRTESQCMNRWNKTVDPALIKGYWSEEEDQQIISLVAKFGTNSWPFIAQHMQGRVAKHSWTKEEDLIIYKAQSLMGNRWADIARLLPGRTDNSVKNHWYSSIKRQAEQGVFKKKPRASSWTLRSLRKKSFVEGAGFRSFMSMMCPQYSRLTQRAVGLRLYNDVERTYKPLLIRDLKACLAQYLWAGSSCSPPNEPMVIVQLHFINESWQVRRPIVAFRHLKQKDLSVSLSRELEGVLLSYGIFPQRIGYVLTNNAKHALASNRLFCDYKLILNKAEAEGEEMVSFLTDQLSEEDSPFSGLQMGSALSCVGPERGGLFQEQGFMERGADEGVWRPPVASPSSCRWNSMLVSLRRMTQESIWSSVMTVVAQARTEARDQASTPPLVSVKREQVLDILGLLGPFETALQTLQGSSSIIPSVIQLDKALSSCKTDYSDFCRALRTGLRTHCQGLLHHKDLLTASVLDPRIKLQPFGEKAEEQTDFINPPSKTEATSIIEAALCSLQSPATSSSPEENGESASPNHETEDENRESTQPPTNDQSDDVNELKRKSSSSPNDPPGKCPKVSELESYLSEAASTSSSCIAFWKSARRFPSLQRCARRLLAVPGTSGGFDRLYPTSTCLLRARRNRLPAHTTERLLLYKDSMKTNAVNVKKNKV</sequence>
<dbReference type="Pfam" id="PF05699">
    <property type="entry name" value="Dimer_Tnp_hAT"/>
    <property type="match status" value="1"/>
</dbReference>
<dbReference type="InterPro" id="IPR050560">
    <property type="entry name" value="MYB_TF"/>
</dbReference>
<gene>
    <name evidence="7" type="ORF">WMY93_027045</name>
</gene>
<dbReference type="EMBL" id="JBBPFD010000020">
    <property type="protein sequence ID" value="KAK7883922.1"/>
    <property type="molecule type" value="Genomic_DNA"/>
</dbReference>
<proteinExistence type="predicted"/>